<evidence type="ECO:0000313" key="2">
    <source>
        <dbReference type="EMBL" id="OVE60189.1"/>
    </source>
</evidence>
<dbReference type="AlphaFoldDB" id="A0A202C8Q9"/>
<keyword evidence="1" id="KW-0812">Transmembrane</keyword>
<name>A0A202C8Q9_9FLAO</name>
<evidence type="ECO:0000256" key="1">
    <source>
        <dbReference type="SAM" id="Phobius"/>
    </source>
</evidence>
<evidence type="ECO:0000313" key="3">
    <source>
        <dbReference type="Proteomes" id="UP000196355"/>
    </source>
</evidence>
<accession>A0A202C8Q9</accession>
<proteinExistence type="predicted"/>
<dbReference type="RefSeq" id="WP_087707128.1">
    <property type="nucleotide sequence ID" value="NZ_MVAG01000081.1"/>
</dbReference>
<keyword evidence="1" id="KW-1133">Transmembrane helix</keyword>
<protein>
    <submittedName>
        <fullName evidence="2">Uncharacterized protein</fullName>
    </submittedName>
</protein>
<keyword evidence="1" id="KW-0472">Membrane</keyword>
<sequence length="241" mass="29025">MFSKEHEQEITDYLIFHRLPLDILVEVKDHMISQIADIQMEENVGFDEAFLKTKKLWGSEFKMTRYSIFYQEQIPFIVKRIAKVKYRSIFKKSLIFGLASFTVNLLLIYFSTDQETYSDLFRLYNSLFVIVPFLLWLFNKNLRKYVKKDFKYQGKSFFTIYQQNLGLFVLTLNISFQLILREDKYVFRFFRTDDPVSVFPLLITLIIPFVLYVVIIFVMINFFEHKKSLEKMKEFLNLSAE</sequence>
<reference evidence="3" key="1">
    <citation type="submission" date="2017-02" db="EMBL/GenBank/DDBJ databases">
        <authorList>
            <person name="Tetz G."/>
            <person name="Tetz V."/>
        </authorList>
    </citation>
    <scope>NUCLEOTIDE SEQUENCE [LARGE SCALE GENOMIC DNA]</scope>
    <source>
        <strain evidence="3">VT16-26</strain>
    </source>
</reference>
<keyword evidence="3" id="KW-1185">Reference proteome</keyword>
<gene>
    <name evidence="2" type="ORF">B0E34_04350</name>
</gene>
<dbReference type="Proteomes" id="UP000196355">
    <property type="component" value="Unassembled WGS sequence"/>
</dbReference>
<feature type="transmembrane region" description="Helical" evidence="1">
    <location>
        <begin position="123"/>
        <end position="139"/>
    </location>
</feature>
<feature type="transmembrane region" description="Helical" evidence="1">
    <location>
        <begin position="199"/>
        <end position="223"/>
    </location>
</feature>
<feature type="transmembrane region" description="Helical" evidence="1">
    <location>
        <begin position="93"/>
        <end position="111"/>
    </location>
</feature>
<dbReference type="EMBL" id="MVAG01000081">
    <property type="protein sequence ID" value="OVE60189.1"/>
    <property type="molecule type" value="Genomic_DNA"/>
</dbReference>
<feature type="transmembrane region" description="Helical" evidence="1">
    <location>
        <begin position="160"/>
        <end position="179"/>
    </location>
</feature>
<comment type="caution">
    <text evidence="2">The sequence shown here is derived from an EMBL/GenBank/DDBJ whole genome shotgun (WGS) entry which is preliminary data.</text>
</comment>
<organism evidence="2 3">
    <name type="scientific">Chryseobacterium mucoviscidosis</name>
    <dbReference type="NCBI Taxonomy" id="1945581"/>
    <lineage>
        <taxon>Bacteria</taxon>
        <taxon>Pseudomonadati</taxon>
        <taxon>Bacteroidota</taxon>
        <taxon>Flavobacteriia</taxon>
        <taxon>Flavobacteriales</taxon>
        <taxon>Weeksellaceae</taxon>
        <taxon>Chryseobacterium group</taxon>
        <taxon>Chryseobacterium</taxon>
    </lineage>
</organism>